<comment type="subunit">
    <text evidence="3">Monomer.</text>
</comment>
<dbReference type="InterPro" id="IPR011009">
    <property type="entry name" value="Kinase-like_dom_sf"/>
</dbReference>
<evidence type="ECO:0000256" key="14">
    <source>
        <dbReference type="ARBA" id="ARBA00049067"/>
    </source>
</evidence>
<dbReference type="UniPathway" id="UPA00164"/>
<dbReference type="Gene3D" id="3.90.1200.10">
    <property type="match status" value="1"/>
</dbReference>
<evidence type="ECO:0000256" key="1">
    <source>
        <dbReference type="ARBA" id="ARBA00004964"/>
    </source>
</evidence>
<protein>
    <recommendedName>
        <fullName evidence="5">Maltokinase</fullName>
        <ecNumber evidence="4">2.7.1.175</ecNumber>
    </recommendedName>
    <alternativeName>
        <fullName evidence="13">Maltose-1-phosphate synthase</fullName>
    </alternativeName>
</protein>
<evidence type="ECO:0000256" key="12">
    <source>
        <dbReference type="ARBA" id="ARBA00023277"/>
    </source>
</evidence>
<comment type="pathway">
    <text evidence="1">Glycan biosynthesis; glycogen biosynthesis.</text>
</comment>
<comment type="catalytic activity">
    <reaction evidence="14">
        <text>D-maltose + ATP = alpha-maltose 1-phosphate + ADP + H(+)</text>
        <dbReference type="Rhea" id="RHEA:31915"/>
        <dbReference type="ChEBI" id="CHEBI:15378"/>
        <dbReference type="ChEBI" id="CHEBI:17306"/>
        <dbReference type="ChEBI" id="CHEBI:30616"/>
        <dbReference type="ChEBI" id="CHEBI:63576"/>
        <dbReference type="ChEBI" id="CHEBI:456216"/>
        <dbReference type="EC" id="2.7.1.175"/>
    </reaction>
</comment>
<dbReference type="GO" id="GO:0016301">
    <property type="term" value="F:kinase activity"/>
    <property type="evidence" value="ECO:0007669"/>
    <property type="project" value="UniProtKB-KW"/>
</dbReference>
<comment type="similarity">
    <text evidence="2">Belongs to the aminoglycoside phosphotransferase family.</text>
</comment>
<sequence length="435" mass="46921">MDDVIPMDLPFAEWLPRQRWYAGRNRKLTAATAAEITALDDGLDLILVDVTYAEGAPERYQVVVRWADEVIDGFPDAAVIGAAGGRIGHDALHHPESASRLMRLCATSAVRGQVVFSAEPDVRLPGDDVAPRVSSAEQSNTSVVFGAEAILKVFRRVHTGVNPDIELNRVLGRAGNPNVARLLASFDTTWDDRPCPLGMVTAFAAGASEGWALATAAARAHYAGEPGGDFTEQSRQLGRAVAAVHAALAAELGTSEGHYPVDVALARLGAASSQVPELQPLAGKIEQRFRSLAAEPITVQRVHGDLHLGQVLRTPEGWLVIDFEGEPGAPLAERRRPDSPLRDVSGMLRSYEYAAFQPLVGTDGQHREAAVAFSAANRAAFCDGYAEVAGEDPRDSERVLIAYELDKAVYEAAYEARYRPDWLPIPLRSISALVY</sequence>
<dbReference type="EC" id="2.7.1.175" evidence="4"/>
<evidence type="ECO:0000256" key="7">
    <source>
        <dbReference type="ARBA" id="ARBA00022679"/>
    </source>
</evidence>
<keyword evidence="9 16" id="KW-0418">Kinase</keyword>
<evidence type="ECO:0000256" key="9">
    <source>
        <dbReference type="ARBA" id="ARBA00022777"/>
    </source>
</evidence>
<evidence type="ECO:0000256" key="11">
    <source>
        <dbReference type="ARBA" id="ARBA00023056"/>
    </source>
</evidence>
<keyword evidence="6" id="KW-0321">Glycogen metabolism</keyword>
<dbReference type="GO" id="GO:0005524">
    <property type="term" value="F:ATP binding"/>
    <property type="evidence" value="ECO:0007669"/>
    <property type="project" value="UniProtKB-KW"/>
</dbReference>
<dbReference type="GO" id="GO:0005978">
    <property type="term" value="P:glycogen biosynthetic process"/>
    <property type="evidence" value="ECO:0007669"/>
    <property type="project" value="UniProtKB-UniPathway"/>
</dbReference>
<proteinExistence type="inferred from homology"/>
<evidence type="ECO:0000256" key="10">
    <source>
        <dbReference type="ARBA" id="ARBA00022840"/>
    </source>
</evidence>
<evidence type="ECO:0000256" key="6">
    <source>
        <dbReference type="ARBA" id="ARBA00022600"/>
    </source>
</evidence>
<evidence type="ECO:0000256" key="8">
    <source>
        <dbReference type="ARBA" id="ARBA00022741"/>
    </source>
</evidence>
<evidence type="ECO:0000256" key="13">
    <source>
        <dbReference type="ARBA" id="ARBA00031251"/>
    </source>
</evidence>
<organism evidence="16 17">
    <name type="scientific">Mycolicibacterium confluentis</name>
    <dbReference type="NCBI Taxonomy" id="28047"/>
    <lineage>
        <taxon>Bacteria</taxon>
        <taxon>Bacillati</taxon>
        <taxon>Actinomycetota</taxon>
        <taxon>Actinomycetes</taxon>
        <taxon>Mycobacteriales</taxon>
        <taxon>Mycobacteriaceae</taxon>
        <taxon>Mycolicibacterium</taxon>
    </lineage>
</organism>
<keyword evidence="17" id="KW-1185">Reference proteome</keyword>
<keyword evidence="12" id="KW-0119">Carbohydrate metabolism</keyword>
<feature type="domain" description="Maltokinase N-terminal cap" evidence="15">
    <location>
        <begin position="14"/>
        <end position="93"/>
    </location>
</feature>
<gene>
    <name evidence="16" type="primary">mak</name>
    <name evidence="16" type="ORF">MCNF_46780</name>
</gene>
<dbReference type="Proteomes" id="UP000466931">
    <property type="component" value="Chromosome"/>
</dbReference>
<keyword evidence="11" id="KW-0320">Glycogen biosynthesis</keyword>
<evidence type="ECO:0000256" key="2">
    <source>
        <dbReference type="ARBA" id="ARBA00006219"/>
    </source>
</evidence>
<keyword evidence="8" id="KW-0547">Nucleotide-binding</keyword>
<reference evidence="16" key="1">
    <citation type="journal article" date="2019" name="Emerg. Microbes Infect.">
        <title>Comprehensive subspecies identification of 175 nontuberculous mycobacteria species based on 7547 genomic profiles.</title>
        <authorList>
            <person name="Matsumoto Y."/>
            <person name="Kinjo T."/>
            <person name="Motooka D."/>
            <person name="Nabeya D."/>
            <person name="Jung N."/>
            <person name="Uechi K."/>
            <person name="Horii T."/>
            <person name="Iida T."/>
            <person name="Fujita J."/>
            <person name="Nakamura S."/>
        </authorList>
    </citation>
    <scope>NUCLEOTIDE SEQUENCE [LARGE SCALE GENOMIC DNA]</scope>
    <source>
        <strain evidence="16">JCM 13671</strain>
    </source>
</reference>
<accession>A0A7I7Y4M3</accession>
<dbReference type="InterPro" id="IPR040999">
    <property type="entry name" value="Mak_N_cap"/>
</dbReference>
<evidence type="ECO:0000259" key="15">
    <source>
        <dbReference type="Pfam" id="PF18085"/>
    </source>
</evidence>
<dbReference type="SUPFAM" id="SSF56112">
    <property type="entry name" value="Protein kinase-like (PK-like)"/>
    <property type="match status" value="1"/>
</dbReference>
<dbReference type="EMBL" id="AP022612">
    <property type="protein sequence ID" value="BBZ36073.1"/>
    <property type="molecule type" value="Genomic_DNA"/>
</dbReference>
<keyword evidence="7" id="KW-0808">Transferase</keyword>
<reference evidence="16" key="2">
    <citation type="submission" date="2020-02" db="EMBL/GenBank/DDBJ databases">
        <authorList>
            <person name="Matsumoto Y."/>
            <person name="Motooka D."/>
            <person name="Nakamura S."/>
        </authorList>
    </citation>
    <scope>NUCLEOTIDE SEQUENCE</scope>
    <source>
        <strain evidence="16">JCM 13671</strain>
    </source>
</reference>
<name>A0A7I7Y4M3_9MYCO</name>
<dbReference type="AlphaFoldDB" id="A0A7I7Y4M3"/>
<keyword evidence="10" id="KW-0067">ATP-binding</keyword>
<evidence type="ECO:0000256" key="4">
    <source>
        <dbReference type="ARBA" id="ARBA00011962"/>
    </source>
</evidence>
<dbReference type="Pfam" id="PF18085">
    <property type="entry name" value="Mak_N_cap"/>
    <property type="match status" value="1"/>
</dbReference>
<evidence type="ECO:0000256" key="5">
    <source>
        <dbReference type="ARBA" id="ARBA00013882"/>
    </source>
</evidence>
<evidence type="ECO:0000256" key="3">
    <source>
        <dbReference type="ARBA" id="ARBA00011245"/>
    </source>
</evidence>
<evidence type="ECO:0000313" key="16">
    <source>
        <dbReference type="EMBL" id="BBZ36073.1"/>
    </source>
</evidence>
<evidence type="ECO:0000313" key="17">
    <source>
        <dbReference type="Proteomes" id="UP000466931"/>
    </source>
</evidence>